<keyword evidence="3" id="KW-0238">DNA-binding</keyword>
<keyword evidence="5 6" id="KW-0539">Nucleus</keyword>
<name>A0A067GDM6_CITSI</name>
<dbReference type="InterPro" id="IPR045084">
    <property type="entry name" value="AIB/MYC-like"/>
</dbReference>
<dbReference type="InterPro" id="IPR054502">
    <property type="entry name" value="bHLH-TF_ACT-like_plant"/>
</dbReference>
<evidence type="ECO:0000313" key="11">
    <source>
        <dbReference type="Proteomes" id="UP000027120"/>
    </source>
</evidence>
<dbReference type="PaxDb" id="2711-XP_006476285.1"/>
<dbReference type="Gene3D" id="4.10.280.10">
    <property type="entry name" value="Helix-loop-helix DNA-binding domain"/>
    <property type="match status" value="1"/>
</dbReference>
<dbReference type="STRING" id="2711.A0A067GDM6"/>
<evidence type="ECO:0000256" key="7">
    <source>
        <dbReference type="SAM" id="Coils"/>
    </source>
</evidence>
<dbReference type="CDD" id="cd11449">
    <property type="entry name" value="bHLH_AtAIB_like"/>
    <property type="match status" value="1"/>
</dbReference>
<dbReference type="GO" id="GO:0003700">
    <property type="term" value="F:DNA-binding transcription factor activity"/>
    <property type="evidence" value="ECO:0000318"/>
    <property type="project" value="GO_Central"/>
</dbReference>
<protein>
    <recommendedName>
        <fullName evidence="6">Transcription factor</fullName>
        <shortName evidence="6">bHLH transcription factor</shortName>
    </recommendedName>
    <alternativeName>
        <fullName evidence="6">Basic helix-loop-helix protein</fullName>
    </alternativeName>
</protein>
<dbReference type="InterPro" id="IPR011598">
    <property type="entry name" value="bHLH_dom"/>
</dbReference>
<evidence type="ECO:0000313" key="10">
    <source>
        <dbReference type="EMBL" id="KDO76730.1"/>
    </source>
</evidence>
<dbReference type="eggNOG" id="ENOG502QWIW">
    <property type="taxonomic scope" value="Eukaryota"/>
</dbReference>
<evidence type="ECO:0000256" key="4">
    <source>
        <dbReference type="ARBA" id="ARBA00023163"/>
    </source>
</evidence>
<keyword evidence="7" id="KW-0175">Coiled coil</keyword>
<dbReference type="Proteomes" id="UP000027120">
    <property type="component" value="Unassembled WGS sequence"/>
</dbReference>
<dbReference type="Pfam" id="PF22754">
    <property type="entry name" value="bHLH-TF_ACT-like_plant"/>
    <property type="match status" value="1"/>
</dbReference>
<dbReference type="InterPro" id="IPR025610">
    <property type="entry name" value="MYC/MYB_N"/>
</dbReference>
<dbReference type="EMBL" id="KK784881">
    <property type="protein sequence ID" value="KDO76730.1"/>
    <property type="molecule type" value="Genomic_DNA"/>
</dbReference>
<dbReference type="SMART" id="SM00353">
    <property type="entry name" value="HLH"/>
    <property type="match status" value="1"/>
</dbReference>
<keyword evidence="4 6" id="KW-0804">Transcription</keyword>
<evidence type="ECO:0000256" key="3">
    <source>
        <dbReference type="ARBA" id="ARBA00023125"/>
    </source>
</evidence>
<feature type="domain" description="BHLH" evidence="9">
    <location>
        <begin position="338"/>
        <end position="387"/>
    </location>
</feature>
<proteinExistence type="predicted"/>
<feature type="region of interest" description="Disordered" evidence="8">
    <location>
        <begin position="255"/>
        <end position="285"/>
    </location>
</feature>
<dbReference type="GO" id="GO:0046983">
    <property type="term" value="F:protein dimerization activity"/>
    <property type="evidence" value="ECO:0007669"/>
    <property type="project" value="InterPro"/>
</dbReference>
<sequence>MEEIVSSSSSSYPMPFCQETSPTLQQRLQFIVQNRPEWWVYSIFWQPLKDVNGRLVLSWGDGYFRGSKDFATRAAAGKQGAGNEPKFGFFLERKKVSKEVQVHFGEDMDLDRMVDGDVTDGEWYYTVSVTRSFAIGDGSVLGRVFSSGDYVWLTGDHELQLYECERVKEARMHGIQTLVCVSTACGVVELGSSDLIKEDWSLVQLAKSLFGPVIATMLTKQVNLNSESQLQLPNPTTRNNNNTNNVAPLLDIGMFSGAGAPHHHHHHHQKEWSLEENSKQQTREVSGDVIKKEQLAAGFGRSSSDSGPSDSDGHFVSGFTDINVTSKKRGRKPTSGRESPLNHVEAERQRRERLNHRFYALRSVVPNVSKMDKASLLADAVAYIKELRAKVDELEAKLREQARKSKVVYNVYDNNQSTGSTIMMPTSSSTTHHLGININIMDVDVKIVGSEAMIRVQCPDINYPAAKLMDVLRDLEFHVHHASVSSVRETMLQDVVVRIPEGLISEEVIRSAIFQRMQN</sequence>
<keyword evidence="11" id="KW-1185">Reference proteome</keyword>
<accession>A0A067GDM6</accession>
<feature type="compositionally biased region" description="Basic and acidic residues" evidence="8">
    <location>
        <begin position="270"/>
        <end position="285"/>
    </location>
</feature>
<evidence type="ECO:0000256" key="2">
    <source>
        <dbReference type="ARBA" id="ARBA00023015"/>
    </source>
</evidence>
<dbReference type="PANTHER" id="PTHR11514">
    <property type="entry name" value="MYC"/>
    <property type="match status" value="1"/>
</dbReference>
<dbReference type="PANTHER" id="PTHR11514:SF115">
    <property type="entry name" value="TRANSCRIPTION FACTOR"/>
    <property type="match status" value="1"/>
</dbReference>
<feature type="region of interest" description="Disordered" evidence="8">
    <location>
        <begin position="298"/>
        <end position="348"/>
    </location>
</feature>
<evidence type="ECO:0000259" key="9">
    <source>
        <dbReference type="PROSITE" id="PS50888"/>
    </source>
</evidence>
<dbReference type="Pfam" id="PF14215">
    <property type="entry name" value="bHLH-MYC_N"/>
    <property type="match status" value="1"/>
</dbReference>
<comment type="subcellular location">
    <subcellularLocation>
        <location evidence="1 6">Nucleus</location>
    </subcellularLocation>
</comment>
<dbReference type="GO" id="GO:0006355">
    <property type="term" value="P:regulation of DNA-templated transcription"/>
    <property type="evidence" value="ECO:0000318"/>
    <property type="project" value="GO_Central"/>
</dbReference>
<dbReference type="GO" id="GO:0000976">
    <property type="term" value="F:transcription cis-regulatory region binding"/>
    <property type="evidence" value="ECO:0000318"/>
    <property type="project" value="GO_Central"/>
</dbReference>
<dbReference type="SMR" id="A0A067GDM6"/>
<evidence type="ECO:0000256" key="6">
    <source>
        <dbReference type="RuleBase" id="RU369104"/>
    </source>
</evidence>
<keyword evidence="2 6" id="KW-0805">Transcription regulation</keyword>
<evidence type="ECO:0000256" key="1">
    <source>
        <dbReference type="ARBA" id="ARBA00004123"/>
    </source>
</evidence>
<organism evidence="10 11">
    <name type="scientific">Citrus sinensis</name>
    <name type="common">Sweet orange</name>
    <name type="synonym">Citrus aurantium var. sinensis</name>
    <dbReference type="NCBI Taxonomy" id="2711"/>
    <lineage>
        <taxon>Eukaryota</taxon>
        <taxon>Viridiplantae</taxon>
        <taxon>Streptophyta</taxon>
        <taxon>Embryophyta</taxon>
        <taxon>Tracheophyta</taxon>
        <taxon>Spermatophyta</taxon>
        <taxon>Magnoliopsida</taxon>
        <taxon>eudicotyledons</taxon>
        <taxon>Gunneridae</taxon>
        <taxon>Pentapetalae</taxon>
        <taxon>rosids</taxon>
        <taxon>malvids</taxon>
        <taxon>Sapindales</taxon>
        <taxon>Rutaceae</taxon>
        <taxon>Aurantioideae</taxon>
        <taxon>Citrus</taxon>
    </lineage>
</organism>
<dbReference type="SUPFAM" id="SSF47459">
    <property type="entry name" value="HLH, helix-loop-helix DNA-binding domain"/>
    <property type="match status" value="1"/>
</dbReference>
<dbReference type="PROSITE" id="PS50888">
    <property type="entry name" value="BHLH"/>
    <property type="match status" value="1"/>
</dbReference>
<reference evidence="10 11" key="1">
    <citation type="submission" date="2014-04" db="EMBL/GenBank/DDBJ databases">
        <authorList>
            <consortium name="International Citrus Genome Consortium"/>
            <person name="Gmitter F."/>
            <person name="Chen C."/>
            <person name="Farmerie W."/>
            <person name="Harkins T."/>
            <person name="Desany B."/>
            <person name="Mohiuddin M."/>
            <person name="Kodira C."/>
            <person name="Borodovsky M."/>
            <person name="Lomsadze A."/>
            <person name="Burns P."/>
            <person name="Jenkins J."/>
            <person name="Prochnik S."/>
            <person name="Shu S."/>
            <person name="Chapman J."/>
            <person name="Pitluck S."/>
            <person name="Schmutz J."/>
            <person name="Rokhsar D."/>
        </authorList>
    </citation>
    <scope>NUCLEOTIDE SEQUENCE</scope>
</reference>
<evidence type="ECO:0000256" key="5">
    <source>
        <dbReference type="ARBA" id="ARBA00023242"/>
    </source>
</evidence>
<feature type="compositionally biased region" description="Low complexity" evidence="8">
    <location>
        <begin position="300"/>
        <end position="310"/>
    </location>
</feature>
<evidence type="ECO:0000256" key="8">
    <source>
        <dbReference type="SAM" id="MobiDB-lite"/>
    </source>
</evidence>
<dbReference type="InterPro" id="IPR036638">
    <property type="entry name" value="HLH_DNA-bd_sf"/>
</dbReference>
<dbReference type="GO" id="GO:0005634">
    <property type="term" value="C:nucleus"/>
    <property type="evidence" value="ECO:0000318"/>
    <property type="project" value="GO_Central"/>
</dbReference>
<dbReference type="Pfam" id="PF00010">
    <property type="entry name" value="HLH"/>
    <property type="match status" value="1"/>
</dbReference>
<feature type="coiled-coil region" evidence="7">
    <location>
        <begin position="377"/>
        <end position="404"/>
    </location>
</feature>
<dbReference type="AlphaFoldDB" id="A0A067GDM6"/>
<gene>
    <name evidence="10" type="ORF">CISIN_1g010053mg</name>
</gene>